<dbReference type="InterPro" id="IPR003593">
    <property type="entry name" value="AAA+_ATPase"/>
</dbReference>
<dbReference type="SUPFAM" id="SSF52540">
    <property type="entry name" value="P-loop containing nucleoside triphosphate hydrolases"/>
    <property type="match status" value="1"/>
</dbReference>
<organism evidence="4 5">
    <name type="scientific">Ruminococcus albus 8</name>
    <dbReference type="NCBI Taxonomy" id="246199"/>
    <lineage>
        <taxon>Bacteria</taxon>
        <taxon>Bacillati</taxon>
        <taxon>Bacillota</taxon>
        <taxon>Clostridia</taxon>
        <taxon>Eubacteriales</taxon>
        <taxon>Oscillospiraceae</taxon>
        <taxon>Ruminococcus</taxon>
    </lineage>
</organism>
<protein>
    <submittedName>
        <fullName evidence="4">Putative stage III sporulation protein AA</fullName>
    </submittedName>
</protein>
<evidence type="ECO:0000256" key="1">
    <source>
        <dbReference type="ARBA" id="ARBA00022741"/>
    </source>
</evidence>
<reference evidence="4 5" key="1">
    <citation type="submission" date="2011-02" db="EMBL/GenBank/DDBJ databases">
        <authorList>
            <person name="Nelson K.E."/>
            <person name="Sutton G."/>
            <person name="Torralba M."/>
            <person name="Durkin S."/>
            <person name="Harkins D."/>
            <person name="Montgomery R."/>
            <person name="Ziemer C."/>
            <person name="Klaassens E."/>
            <person name="Ocuiv P."/>
            <person name="Morrison M."/>
        </authorList>
    </citation>
    <scope>NUCLEOTIDE SEQUENCE [LARGE SCALE GENOMIC DNA]</scope>
    <source>
        <strain evidence="4 5">8</strain>
    </source>
</reference>
<dbReference type="InterPro" id="IPR027417">
    <property type="entry name" value="P-loop_NTPase"/>
</dbReference>
<dbReference type="InterPro" id="IPR045735">
    <property type="entry name" value="Spore_III_AA_AAA+_ATPase"/>
</dbReference>
<dbReference type="OrthoDB" id="9768243at2"/>
<feature type="domain" description="AAA+ ATPase" evidence="3">
    <location>
        <begin position="138"/>
        <end position="279"/>
    </location>
</feature>
<gene>
    <name evidence="4" type="ORF">CUS_7806</name>
</gene>
<dbReference type="STRING" id="246199.CUS_7806"/>
<proteinExistence type="predicted"/>
<dbReference type="AlphaFoldDB" id="E9SG85"/>
<dbReference type="RefSeq" id="WP_002852031.1">
    <property type="nucleotide sequence ID" value="NZ_ADKM02000122.1"/>
</dbReference>
<sequence>MEKSKGLESVFRLLPACIADNIRGMDLSFDEIRLRIGRPVTLTTSSGQKSVGGYTVTEDDIEIVMTRALKNSVHSSAKQLRAGYVSFENGCRVGFAGTYAEKDGAVTNIRLINSVCIRVPREVKGCASDIFCKCFSDRPSSVLIFGAPSSGKTTILRDLTRMCGMVYRTTLIDERGELAAVYLGRPMNDVGLLTDVFDKYPRKNAIETAVRVMSPQIIVCDEIGSSEDVLSLTYALDSGVKLVCSCHCDSFEELNSKANICELLSAGIFDYTVHLDKNRNISIKCRGHRQCLNL</sequence>
<keyword evidence="2" id="KW-0067">ATP-binding</keyword>
<keyword evidence="1" id="KW-0547">Nucleotide-binding</keyword>
<evidence type="ECO:0000313" key="4">
    <source>
        <dbReference type="EMBL" id="EGC01757.1"/>
    </source>
</evidence>
<dbReference type="eggNOG" id="COG3854">
    <property type="taxonomic scope" value="Bacteria"/>
</dbReference>
<name>E9SG85_RUMAL</name>
<dbReference type="SMART" id="SM00382">
    <property type="entry name" value="AAA"/>
    <property type="match status" value="1"/>
</dbReference>
<dbReference type="Proteomes" id="UP000004259">
    <property type="component" value="Unassembled WGS sequence"/>
</dbReference>
<dbReference type="Gene3D" id="3.40.50.300">
    <property type="entry name" value="P-loop containing nucleotide triphosphate hydrolases"/>
    <property type="match status" value="1"/>
</dbReference>
<accession>E9SG85</accession>
<dbReference type="Pfam" id="PF19568">
    <property type="entry name" value="Spore_III_AA"/>
    <property type="match status" value="1"/>
</dbReference>
<evidence type="ECO:0000259" key="3">
    <source>
        <dbReference type="SMART" id="SM00382"/>
    </source>
</evidence>
<dbReference type="EMBL" id="ADKM02000122">
    <property type="protein sequence ID" value="EGC01757.1"/>
    <property type="molecule type" value="Genomic_DNA"/>
</dbReference>
<evidence type="ECO:0000313" key="5">
    <source>
        <dbReference type="Proteomes" id="UP000004259"/>
    </source>
</evidence>
<dbReference type="PANTHER" id="PTHR20953:SF3">
    <property type="entry name" value="P-LOOP CONTAINING NUCLEOSIDE TRIPHOSPHATE HYDROLASES SUPERFAMILY PROTEIN"/>
    <property type="match status" value="1"/>
</dbReference>
<dbReference type="GO" id="GO:0005524">
    <property type="term" value="F:ATP binding"/>
    <property type="evidence" value="ECO:0007669"/>
    <property type="project" value="UniProtKB-KW"/>
</dbReference>
<evidence type="ECO:0000256" key="2">
    <source>
        <dbReference type="ARBA" id="ARBA00022840"/>
    </source>
</evidence>
<comment type="caution">
    <text evidence="4">The sequence shown here is derived from an EMBL/GenBank/DDBJ whole genome shotgun (WGS) entry which is preliminary data.</text>
</comment>
<dbReference type="PANTHER" id="PTHR20953">
    <property type="entry name" value="KINASE-RELATED"/>
    <property type="match status" value="1"/>
</dbReference>
<keyword evidence="5" id="KW-1185">Reference proteome</keyword>